<keyword evidence="3 7" id="KW-0479">Metal-binding</keyword>
<dbReference type="GO" id="GO:0005829">
    <property type="term" value="C:cytosol"/>
    <property type="evidence" value="ECO:0007669"/>
    <property type="project" value="TreeGrafter"/>
</dbReference>
<dbReference type="GO" id="GO:0000175">
    <property type="term" value="F:3'-5'-RNA exonuclease activity"/>
    <property type="evidence" value="ECO:0007669"/>
    <property type="project" value="UniProtKB-UniRule"/>
</dbReference>
<dbReference type="PANTHER" id="PTHR46124">
    <property type="entry name" value="D-AMINOACYL-TRNA DEACYLASE"/>
    <property type="match status" value="1"/>
</dbReference>
<dbReference type="GO" id="GO:0000287">
    <property type="term" value="F:magnesium ion binding"/>
    <property type="evidence" value="ECO:0007669"/>
    <property type="project" value="UniProtKB-UniRule"/>
</dbReference>
<feature type="binding site" evidence="7">
    <location>
        <position position="128"/>
    </location>
    <ligand>
        <name>a divalent metal cation</name>
        <dbReference type="ChEBI" id="CHEBI:60240"/>
    </ligand>
</feature>
<dbReference type="PIRSF" id="PIRSF005902">
    <property type="entry name" value="DNase_TatD"/>
    <property type="match status" value="1"/>
</dbReference>
<feature type="binding site" evidence="7">
    <location>
        <position position="92"/>
    </location>
    <ligand>
        <name>a divalent metal cation</name>
        <dbReference type="ChEBI" id="CHEBI:60240"/>
    </ligand>
</feature>
<keyword evidence="10" id="KW-1185">Reference proteome</keyword>
<evidence type="ECO:0000256" key="3">
    <source>
        <dbReference type="ARBA" id="ARBA00022723"/>
    </source>
</evidence>
<dbReference type="STRING" id="69222.BG55_15240"/>
<reference evidence="9 10" key="1">
    <citation type="submission" date="2014-02" db="EMBL/GenBank/DDBJ databases">
        <title>Draft genome of Erwinia mallotivora strain BT-MARDI, a papaya dieback pathogen.</title>
        <authorList>
            <person name="Redzuan R."/>
            <person name="Abu Bakar N."/>
            <person name="Badrun R."/>
            <person name="Mohd Raih M.F."/>
            <person name="Rozano L."/>
            <person name="Mat Amin N."/>
        </authorList>
    </citation>
    <scope>NUCLEOTIDE SEQUENCE [LARGE SCALE GENOMIC DNA]</scope>
    <source>
        <strain evidence="9 10">BT-MARDI</strain>
    </source>
</reference>
<dbReference type="EC" id="3.1.13.-" evidence="7"/>
<name>A0A014N5N9_9GAMM</name>
<keyword evidence="2 7" id="KW-0540">Nuclease</keyword>
<feature type="binding site" evidence="8">
    <location>
        <position position="204"/>
    </location>
    <ligand>
        <name>a divalent metal cation</name>
        <dbReference type="ChEBI" id="CHEBI:60240"/>
        <label>1</label>
    </ligand>
</feature>
<dbReference type="RefSeq" id="WP_034938806.1">
    <property type="nucleotide sequence ID" value="NZ_JFHN01000054.1"/>
</dbReference>
<evidence type="ECO:0000313" key="10">
    <source>
        <dbReference type="Proteomes" id="UP000019918"/>
    </source>
</evidence>
<dbReference type="SUPFAM" id="SSF51556">
    <property type="entry name" value="Metallo-dependent hydrolases"/>
    <property type="match status" value="1"/>
</dbReference>
<dbReference type="Proteomes" id="UP000019918">
    <property type="component" value="Unassembled WGS sequence"/>
</dbReference>
<evidence type="ECO:0000313" key="9">
    <source>
        <dbReference type="EMBL" id="EXU74693.1"/>
    </source>
</evidence>
<dbReference type="HAMAP" id="MF_00901">
    <property type="entry name" value="TatD_exonuclease"/>
    <property type="match status" value="1"/>
</dbReference>
<evidence type="ECO:0000256" key="4">
    <source>
        <dbReference type="ARBA" id="ARBA00022801"/>
    </source>
</evidence>
<evidence type="ECO:0000256" key="8">
    <source>
        <dbReference type="PIRSR" id="PIRSR005902-1"/>
    </source>
</evidence>
<keyword evidence="1 7" id="KW-0963">Cytoplasm</keyword>
<feature type="binding site" evidence="8">
    <location>
        <position position="153"/>
    </location>
    <ligand>
        <name>a divalent metal cation</name>
        <dbReference type="ChEBI" id="CHEBI:60240"/>
        <label>2</label>
    </ligand>
</feature>
<sequence length="264" mass="28943">MFDIGVNLTSTQFAKDRDRVVKRAKEAGVTGLLITGTNALESQQAQSLAARSPGYCWSTAGVHPHHASEWSAETAATLKRLAESPQVVAIGECGLDFNRNVSDPDQQAYAFNAQLELAAELSLPVFLHCREAHERFMAILTPWLPELSGAVVHCFTGTKTELEACLAAGLSIGITGWVCDERRGQELRELVHLIPANRLLLETDAPYLIPRDLRPRPPSRRNEPCFLPHIVGQVAALRGEEASDLGRQSESNARMLFRLGEQPA</sequence>
<keyword evidence="4 7" id="KW-0378">Hydrolase</keyword>
<comment type="subcellular location">
    <subcellularLocation>
        <location evidence="7">Cytoplasm</location>
    </subcellularLocation>
</comment>
<proteinExistence type="inferred from homology"/>
<dbReference type="FunFam" id="3.20.20.140:FF:000018">
    <property type="entry name" value="3'-5' ssDNA/RNA exonuclease TatD"/>
    <property type="match status" value="1"/>
</dbReference>
<dbReference type="PANTHER" id="PTHR46124:SF2">
    <property type="entry name" value="D-AMINOACYL-TRNA DEACYLASE"/>
    <property type="match status" value="1"/>
</dbReference>
<dbReference type="Gene3D" id="3.20.20.140">
    <property type="entry name" value="Metal-dependent hydrolases"/>
    <property type="match status" value="1"/>
</dbReference>
<feature type="binding site" evidence="8">
    <location>
        <position position="92"/>
    </location>
    <ligand>
        <name>a divalent metal cation</name>
        <dbReference type="ChEBI" id="CHEBI:60240"/>
        <label>1</label>
    </ligand>
</feature>
<keyword evidence="5 7" id="KW-0269">Exonuclease</keyword>
<dbReference type="InterPro" id="IPR001130">
    <property type="entry name" value="TatD-like"/>
</dbReference>
<dbReference type="NCBIfam" id="NF007745">
    <property type="entry name" value="PRK10425.1"/>
    <property type="match status" value="1"/>
</dbReference>
<organism evidence="9 10">
    <name type="scientific">Erwinia mallotivora</name>
    <dbReference type="NCBI Taxonomy" id="69222"/>
    <lineage>
        <taxon>Bacteria</taxon>
        <taxon>Pseudomonadati</taxon>
        <taxon>Pseudomonadota</taxon>
        <taxon>Gammaproteobacteria</taxon>
        <taxon>Enterobacterales</taxon>
        <taxon>Erwiniaceae</taxon>
        <taxon>Erwinia</taxon>
    </lineage>
</organism>
<protein>
    <recommendedName>
        <fullName evidence="7">3'-5' ssDNA/RNA exonuclease TatD</fullName>
        <ecNumber evidence="7">3.1.11.-</ecNumber>
        <ecNumber evidence="7">3.1.13.-</ecNumber>
    </recommendedName>
    <alternativeName>
        <fullName evidence="7">DNase TatD</fullName>
    </alternativeName>
</protein>
<dbReference type="InterPro" id="IPR024918">
    <property type="entry name" value="Exonuc_TatD"/>
</dbReference>
<comment type="caution">
    <text evidence="9">The sequence shown here is derived from an EMBL/GenBank/DDBJ whole genome shotgun (WGS) entry which is preliminary data.</text>
</comment>
<feature type="binding site" evidence="7">
    <location>
        <position position="153"/>
    </location>
    <ligand>
        <name>a divalent metal cation</name>
        <dbReference type="ChEBI" id="CHEBI:60240"/>
    </ligand>
</feature>
<dbReference type="PATRIC" id="fig|69222.5.peg.3121"/>
<feature type="binding site" evidence="8">
    <location>
        <position position="128"/>
    </location>
    <ligand>
        <name>a divalent metal cation</name>
        <dbReference type="ChEBI" id="CHEBI:60240"/>
        <label>2</label>
    </ligand>
</feature>
<comment type="subunit">
    <text evidence="7">Monomer.</text>
</comment>
<dbReference type="Pfam" id="PF01026">
    <property type="entry name" value="TatD_DNase"/>
    <property type="match status" value="1"/>
</dbReference>
<evidence type="ECO:0000256" key="1">
    <source>
        <dbReference type="ARBA" id="ARBA00022490"/>
    </source>
</evidence>
<dbReference type="InterPro" id="IPR018228">
    <property type="entry name" value="DNase_TatD-rel_CS"/>
</dbReference>
<dbReference type="EMBL" id="JFHN01000054">
    <property type="protein sequence ID" value="EXU74693.1"/>
    <property type="molecule type" value="Genomic_DNA"/>
</dbReference>
<comment type="function">
    <text evidence="7">3'-5' exonuclease that prefers single-stranded DNA and RNA. May play a role in the H(2)O(2)-induced DNA damage repair.</text>
</comment>
<evidence type="ECO:0000256" key="5">
    <source>
        <dbReference type="ARBA" id="ARBA00022839"/>
    </source>
</evidence>
<dbReference type="CDD" id="cd01310">
    <property type="entry name" value="TatD_DNAse"/>
    <property type="match status" value="1"/>
</dbReference>
<dbReference type="AlphaFoldDB" id="A0A014N5N9"/>
<dbReference type="InterPro" id="IPR032466">
    <property type="entry name" value="Metal_Hydrolase"/>
</dbReference>
<dbReference type="OrthoDB" id="9810005at2"/>
<evidence type="ECO:0000256" key="7">
    <source>
        <dbReference type="HAMAP-Rule" id="MF_00901"/>
    </source>
</evidence>
<accession>A0A014N5N9</accession>
<dbReference type="EC" id="3.1.11.-" evidence="7"/>
<evidence type="ECO:0000256" key="2">
    <source>
        <dbReference type="ARBA" id="ARBA00022722"/>
    </source>
</evidence>
<comment type="cofactor">
    <cofactor evidence="7">
        <name>Mg(2+)</name>
        <dbReference type="ChEBI" id="CHEBI:18420"/>
    </cofactor>
</comment>
<keyword evidence="6 7" id="KW-0460">Magnesium</keyword>
<dbReference type="PROSITE" id="PS01090">
    <property type="entry name" value="TATD_2"/>
    <property type="match status" value="1"/>
</dbReference>
<evidence type="ECO:0000256" key="6">
    <source>
        <dbReference type="ARBA" id="ARBA00022842"/>
    </source>
</evidence>
<gene>
    <name evidence="7" type="primary">tatD</name>
    <name evidence="9" type="ORF">BG55_15240</name>
</gene>
<comment type="similarity">
    <text evidence="7">Belongs to the metallo-dependent hydrolases superfamily. TatD-type hydrolase family. TatD subfamily.</text>
</comment>
<dbReference type="PROSITE" id="PS01091">
    <property type="entry name" value="TATD_3"/>
    <property type="match status" value="1"/>
</dbReference>
<dbReference type="GO" id="GO:0008310">
    <property type="term" value="F:single-stranded DNA 3'-5' DNA exonuclease activity"/>
    <property type="evidence" value="ECO:0007669"/>
    <property type="project" value="UniProtKB-UniRule"/>
</dbReference>